<keyword evidence="3" id="KW-1185">Reference proteome</keyword>
<comment type="caution">
    <text evidence="2">The sequence shown here is derived from an EMBL/GenBank/DDBJ whole genome shotgun (WGS) entry which is preliminary data.</text>
</comment>
<dbReference type="Pfam" id="PF07727">
    <property type="entry name" value="RVT_2"/>
    <property type="match status" value="3"/>
</dbReference>
<proteinExistence type="predicted"/>
<accession>A0AA39RPJ6</accession>
<dbReference type="InterPro" id="IPR043502">
    <property type="entry name" value="DNA/RNA_pol_sf"/>
</dbReference>
<reference evidence="2" key="1">
    <citation type="journal article" date="2022" name="Plant J.">
        <title>Strategies of tolerance reflected in two North American maple genomes.</title>
        <authorList>
            <person name="McEvoy S.L."/>
            <person name="Sezen U.U."/>
            <person name="Trouern-Trend A."/>
            <person name="McMahon S.M."/>
            <person name="Schaberg P.G."/>
            <person name="Yang J."/>
            <person name="Wegrzyn J.L."/>
            <person name="Swenson N.G."/>
        </authorList>
    </citation>
    <scope>NUCLEOTIDE SEQUENCE</scope>
    <source>
        <strain evidence="2">NS2018</strain>
    </source>
</reference>
<evidence type="ECO:0000313" key="3">
    <source>
        <dbReference type="Proteomes" id="UP001168877"/>
    </source>
</evidence>
<name>A0AA39RPJ6_ACESA</name>
<feature type="domain" description="Reverse transcriptase Ty1/copia-type" evidence="1">
    <location>
        <begin position="382"/>
        <end position="561"/>
    </location>
</feature>
<reference evidence="2" key="2">
    <citation type="submission" date="2023-06" db="EMBL/GenBank/DDBJ databases">
        <authorList>
            <person name="Swenson N.G."/>
            <person name="Wegrzyn J.L."/>
            <person name="Mcevoy S.L."/>
        </authorList>
    </citation>
    <scope>NUCLEOTIDE SEQUENCE</scope>
    <source>
        <strain evidence="2">NS2018</strain>
        <tissue evidence="2">Leaf</tissue>
    </source>
</reference>
<organism evidence="2 3">
    <name type="scientific">Acer saccharum</name>
    <name type="common">Sugar maple</name>
    <dbReference type="NCBI Taxonomy" id="4024"/>
    <lineage>
        <taxon>Eukaryota</taxon>
        <taxon>Viridiplantae</taxon>
        <taxon>Streptophyta</taxon>
        <taxon>Embryophyta</taxon>
        <taxon>Tracheophyta</taxon>
        <taxon>Spermatophyta</taxon>
        <taxon>Magnoliopsida</taxon>
        <taxon>eudicotyledons</taxon>
        <taxon>Gunneridae</taxon>
        <taxon>Pentapetalae</taxon>
        <taxon>rosids</taxon>
        <taxon>malvids</taxon>
        <taxon>Sapindales</taxon>
        <taxon>Sapindaceae</taxon>
        <taxon>Hippocastanoideae</taxon>
        <taxon>Acereae</taxon>
        <taxon>Acer</taxon>
    </lineage>
</organism>
<feature type="domain" description="Reverse transcriptase Ty1/copia-type" evidence="1">
    <location>
        <begin position="52"/>
        <end position="161"/>
    </location>
</feature>
<sequence>MNEGVRTRRQIANLISNTCYTSQIESKKVDEALNDKFWVLAMQEELNQFEMNEIWTLVPRPKSTHVIGTKWIYRNKSDEDGNIERNKARLVAQGYSQIKGIDFEETFAPVALLKSIRLLLSISCVHKFKLHQIDIKNAFLNGFLQEEVFVEQPKGFVDAHHLIGDMNEGVRTRRQIANLISYTCYTSQIEPKKVDEALNDKFWVLAMQEELNQFEMNEVWTLVPRPKSTHVIGTKWIYRNKSDEDGNIVRNKARLVAQGYSQIKGIDFEETFAPIALLKSIRLLLSISCVHKFKLHQIDVKNAFLNGFLQEEVFVEQPKGFVDAHHLIGDMNEGVRTRRQIANLISYTCYTSQVEPKKVDEALNDKFWVLAMQEELNQFEMNEFWTLVPRPKSTHVIGTKWIYRNKSDEDGNIVRNKARLVAQGYSQIKGIDFEETFVPVALLKSIRLLLSISCVHKFKLHQIDVKNAFLNGFLQEEVFVEQPKGFVDAHHPNHVYHHKKALYGLKQAPRAWYECLTQFLVDNDYTRGSVDKTLFIKRNKDELFIAQIYVDDIVFSSTNNTKV</sequence>
<dbReference type="AlphaFoldDB" id="A0AA39RPJ6"/>
<dbReference type="EMBL" id="JAUESC010000385">
    <property type="protein sequence ID" value="KAK0578243.1"/>
    <property type="molecule type" value="Genomic_DNA"/>
</dbReference>
<evidence type="ECO:0000259" key="1">
    <source>
        <dbReference type="Pfam" id="PF07727"/>
    </source>
</evidence>
<dbReference type="PANTHER" id="PTHR43383">
    <property type="entry name" value="NODULIN 6"/>
    <property type="match status" value="1"/>
</dbReference>
<feature type="domain" description="Reverse transcriptase Ty1/copia-type" evidence="1">
    <location>
        <begin position="217"/>
        <end position="324"/>
    </location>
</feature>
<evidence type="ECO:0000313" key="2">
    <source>
        <dbReference type="EMBL" id="KAK0578243.1"/>
    </source>
</evidence>
<dbReference type="PANTHER" id="PTHR43383:SF2">
    <property type="entry name" value="AMIDOHYDROLASE 2 FAMILY PROTEIN"/>
    <property type="match status" value="1"/>
</dbReference>
<protein>
    <recommendedName>
        <fullName evidence="1">Reverse transcriptase Ty1/copia-type domain-containing protein</fullName>
    </recommendedName>
</protein>
<gene>
    <name evidence="2" type="ORF">LWI29_007347</name>
</gene>
<dbReference type="SUPFAM" id="SSF56672">
    <property type="entry name" value="DNA/RNA polymerases"/>
    <property type="match status" value="1"/>
</dbReference>
<dbReference type="Proteomes" id="UP001168877">
    <property type="component" value="Unassembled WGS sequence"/>
</dbReference>
<dbReference type="InterPro" id="IPR013103">
    <property type="entry name" value="RVT_2"/>
</dbReference>